<dbReference type="Proteomes" id="UP000479639">
    <property type="component" value="Unassembled WGS sequence"/>
</dbReference>
<comment type="caution">
    <text evidence="1">The sequence shown here is derived from an EMBL/GenBank/DDBJ whole genome shotgun (WGS) entry which is preliminary data.</text>
</comment>
<dbReference type="AlphaFoldDB" id="A0A7C8BTB7"/>
<proteinExistence type="predicted"/>
<dbReference type="EMBL" id="WAJS01000030">
    <property type="protein sequence ID" value="KAB1642786.1"/>
    <property type="molecule type" value="Genomic_DNA"/>
</dbReference>
<organism evidence="1 2">
    <name type="scientific">Adlercreutzia muris</name>
    <dbReference type="NCBI Taxonomy" id="1796610"/>
    <lineage>
        <taxon>Bacteria</taxon>
        <taxon>Bacillati</taxon>
        <taxon>Actinomycetota</taxon>
        <taxon>Coriobacteriia</taxon>
        <taxon>Eggerthellales</taxon>
        <taxon>Eggerthellaceae</taxon>
        <taxon>Adlercreutzia</taxon>
    </lineage>
</organism>
<name>A0A7C8BTB7_9ACTN</name>
<dbReference type="RefSeq" id="WP_151431449.1">
    <property type="nucleotide sequence ID" value="NZ_JANJZI010000002.1"/>
</dbReference>
<evidence type="ECO:0000313" key="1">
    <source>
        <dbReference type="EMBL" id="KAB1642786.1"/>
    </source>
</evidence>
<accession>A0A7C8BTB7</accession>
<reference evidence="1 2" key="1">
    <citation type="submission" date="2019-09" db="EMBL/GenBank/DDBJ databases">
        <title>Whole genome shotgun sequencing (WGS) of Ellagibacter isourolithinifaciens DSM 104140(T) and Adlercreutzia muris DSM 29508(T).</title>
        <authorList>
            <person name="Stoll D.A."/>
            <person name="Danylec N."/>
            <person name="Huch M."/>
        </authorList>
    </citation>
    <scope>NUCLEOTIDE SEQUENCE [LARGE SCALE GENOMIC DNA]</scope>
    <source>
        <strain evidence="1 2">DSM 29508</strain>
    </source>
</reference>
<sequence length="61" mass="7055">MEESKDRPCIWTRLHDTTGQCHYETECGKQVFAPRQLEAGDPEYCYGCGRRVDLAEDCSIR</sequence>
<protein>
    <submittedName>
        <fullName evidence="1">Uncharacterized protein</fullName>
    </submittedName>
</protein>
<keyword evidence="2" id="KW-1185">Reference proteome</keyword>
<gene>
    <name evidence="1" type="ORF">F8D48_09170</name>
</gene>
<evidence type="ECO:0000313" key="2">
    <source>
        <dbReference type="Proteomes" id="UP000479639"/>
    </source>
</evidence>